<dbReference type="InterPro" id="IPR029033">
    <property type="entry name" value="His_PPase_superfam"/>
</dbReference>
<dbReference type="Pfam" id="PF00328">
    <property type="entry name" value="His_Phos_2"/>
    <property type="match status" value="1"/>
</dbReference>
<dbReference type="InParanoid" id="A0A078AV00"/>
<accession>A0A078AV00</accession>
<gene>
    <name evidence="1" type="primary">Contig13388.g14287</name>
    <name evidence="1" type="ORF">STYLEM_15311</name>
</gene>
<dbReference type="Gene3D" id="3.40.50.1240">
    <property type="entry name" value="Phosphoglycerate mutase-like"/>
    <property type="match status" value="1"/>
</dbReference>
<evidence type="ECO:0000313" key="2">
    <source>
        <dbReference type="Proteomes" id="UP000039865"/>
    </source>
</evidence>
<proteinExistence type="predicted"/>
<dbReference type="EMBL" id="CCKQ01014456">
    <property type="protein sequence ID" value="CDW86220.1"/>
    <property type="molecule type" value="Genomic_DNA"/>
</dbReference>
<protein>
    <submittedName>
        <fullName evidence="1">Esophageal gland cell secretory protein 21</fullName>
    </submittedName>
</protein>
<sequence length="375" mass="44875">MYVQTTYLNRTYLSALYQLMGVFPDNIPHHLDYEKYQICKEDYLSLFQRRQIDCKDKCLQHFLIHQVNATHDFLLHVDDENCPRFSLVKDIMKDSAHYKNITSWFLDNLGPRVRDITKWSNITIPKILVNVCGYLQWAHQDKLELNFDYTNEDLKHCHAVGDSKLYFKSYGANETWILGSFEFLKQLQEFIHILDHNEKSQNQIFWQKYFNMHFHQNLPKDKVPLFPKFIHYAAHAETLSLFTEGLGMHSPKRAQPGSALFIEFYRGDDAQSYVRFFIKNENEAEQFIKPSWQKNDKATTQELYDYILSIIYQRAHDENFIEKQCENLNYDIEQHSIYSPEKALNELIQEYQLYPNSYQSLHAQNIQEQRIRHDL</sequence>
<dbReference type="AlphaFoldDB" id="A0A078AV00"/>
<dbReference type="Proteomes" id="UP000039865">
    <property type="component" value="Unassembled WGS sequence"/>
</dbReference>
<keyword evidence="2" id="KW-1185">Reference proteome</keyword>
<dbReference type="InterPro" id="IPR000560">
    <property type="entry name" value="His_Pase_clade-2"/>
</dbReference>
<name>A0A078AV00_STYLE</name>
<organism evidence="1 2">
    <name type="scientific">Stylonychia lemnae</name>
    <name type="common">Ciliate</name>
    <dbReference type="NCBI Taxonomy" id="5949"/>
    <lineage>
        <taxon>Eukaryota</taxon>
        <taxon>Sar</taxon>
        <taxon>Alveolata</taxon>
        <taxon>Ciliophora</taxon>
        <taxon>Intramacronucleata</taxon>
        <taxon>Spirotrichea</taxon>
        <taxon>Stichotrichia</taxon>
        <taxon>Sporadotrichida</taxon>
        <taxon>Oxytrichidae</taxon>
        <taxon>Stylonychinae</taxon>
        <taxon>Stylonychia</taxon>
    </lineage>
</organism>
<reference evidence="1 2" key="1">
    <citation type="submission" date="2014-06" db="EMBL/GenBank/DDBJ databases">
        <authorList>
            <person name="Swart Estienne"/>
        </authorList>
    </citation>
    <scope>NUCLEOTIDE SEQUENCE [LARGE SCALE GENOMIC DNA]</scope>
    <source>
        <strain evidence="1 2">130c</strain>
    </source>
</reference>
<dbReference type="SUPFAM" id="SSF53254">
    <property type="entry name" value="Phosphoglycerate mutase-like"/>
    <property type="match status" value="1"/>
</dbReference>
<evidence type="ECO:0000313" key="1">
    <source>
        <dbReference type="EMBL" id="CDW86220.1"/>
    </source>
</evidence>
<dbReference type="OrthoDB" id="294308at2759"/>